<sequence length="765" mass="86756">MRRKGNRKIEDERFKHIATDPRFRGVPRSQRKVKIDNRFSAMFDDKRFKLKYVMDKRGRPIQSTTTEDLKKYYAVTSSESENEGDENVENTEEEGGNVEDVQESRSEHQDLKSRSTEGIPSAGEDAEDSEATEESEDGEEDNESLESADEEEEPERDPARGIGNIETSSEEDESSEDEAEGADDDAVAWGELDRDAPQSDHVSRRLALCNLDWDKLRAQDLFVLLDSFKPPGGVIYRVSVYPSEFGKERMAHEQVSGPTELVEAAHHDSKQASSSKVAEDDEEVDAKKKREALRQYQLSRLRYYYAIAECDSAETADHLYRELDGREYESSGTCLDLRFVPDDMTFTDEPSSVADGLPDPQSYKPLTFVTSALMSVNPELTWDEDDPRRSEAMQRAFKEDGDHDDLNVYLASSSSEDEEDNQEQGDDKQGMGKKASMEAQIQKYRNLLKSLDEGEKKADNDDDDVEMEVTWNPGLNKQVEDLVKKKQEQPEEKTPFQEFLEKRKEKRKLRRSLNKQGVQAEDSGDDKEDQDDTENSQPEQAFSDDDLPSDVDLGDDFFKRNAPLKTSKEGAKNKKKRKGVIEEDKAEDEETTKSKAELELLLMDEDNDGRHHFSLKKLLEENQAGQNKKRKRKAEREGKAAKQGKPDGDDFQVDLGDPRFSALYDSHHFNVDPTDSHFKKTKGMEALLAEKQKRRLAAPEKALPKAATASNTPRTLPASQEEPDFPLLPEPVVAPKPSRQSLSSLASSVKLKVQQMKNRNKKLPS</sequence>
<evidence type="ECO:0000256" key="3">
    <source>
        <dbReference type="ARBA" id="ARBA00023054"/>
    </source>
</evidence>
<feature type="compositionally biased region" description="Acidic residues" evidence="5">
    <location>
        <begin position="124"/>
        <end position="155"/>
    </location>
</feature>
<feature type="compositionally biased region" description="Acidic residues" evidence="5">
    <location>
        <begin position="80"/>
        <end position="101"/>
    </location>
</feature>
<dbReference type="InterPro" id="IPR056750">
    <property type="entry name" value="RRM_ESF1"/>
</dbReference>
<proteinExistence type="evidence at transcript level"/>
<feature type="compositionally biased region" description="Basic residues" evidence="5">
    <location>
        <begin position="504"/>
        <end position="513"/>
    </location>
</feature>
<evidence type="ECO:0000256" key="4">
    <source>
        <dbReference type="ARBA" id="ARBA00023242"/>
    </source>
</evidence>
<evidence type="ECO:0000256" key="1">
    <source>
        <dbReference type="ARBA" id="ARBA00004604"/>
    </source>
</evidence>
<feature type="region of interest" description="Disordered" evidence="5">
    <location>
        <begin position="56"/>
        <end position="201"/>
    </location>
</feature>
<dbReference type="PANTHER" id="PTHR12202">
    <property type="entry name" value="ESF1 HOMOLOG"/>
    <property type="match status" value="1"/>
</dbReference>
<reference evidence="8" key="1">
    <citation type="journal article" date="2017" name="Front. Cell. Infect. Microbiol.">
        <title>The Distinct Transcriptional Response of the Midgut of Amblyomma sculptum and Amblyomma aureolatum Ticks to Rickettsia rickettsii Correlates to Their Differences in Susceptibility to Infection.</title>
        <authorList>
            <person name="Martins L.A."/>
            <person name="Galletti M.F.B.M."/>
            <person name="Ribeiro J.M."/>
            <person name="Fujita A."/>
            <person name="Costa F.B."/>
            <person name="Labruna M.B."/>
            <person name="Daffre S."/>
            <person name="Fogaca A.C."/>
        </authorList>
    </citation>
    <scope>NUCLEOTIDE SEQUENCE</scope>
</reference>
<feature type="region of interest" description="Disordered" evidence="5">
    <location>
        <begin position="380"/>
        <end position="594"/>
    </location>
</feature>
<dbReference type="Pfam" id="PF08159">
    <property type="entry name" value="NUC153"/>
    <property type="match status" value="1"/>
</dbReference>
<feature type="domain" description="NUC153" evidence="6">
    <location>
        <begin position="657"/>
        <end position="685"/>
    </location>
</feature>
<dbReference type="GO" id="GO:0003723">
    <property type="term" value="F:RNA binding"/>
    <property type="evidence" value="ECO:0007669"/>
    <property type="project" value="TreeGrafter"/>
</dbReference>
<feature type="compositionally biased region" description="Basic and acidic residues" evidence="5">
    <location>
        <begin position="191"/>
        <end position="201"/>
    </location>
</feature>
<feature type="compositionally biased region" description="Acidic residues" evidence="5">
    <location>
        <begin position="542"/>
        <end position="555"/>
    </location>
</feature>
<dbReference type="Pfam" id="PF25121">
    <property type="entry name" value="RRM_ESF1"/>
    <property type="match status" value="1"/>
</dbReference>
<feature type="compositionally biased region" description="Basic and acidic residues" evidence="5">
    <location>
        <begin position="7"/>
        <end position="23"/>
    </location>
</feature>
<evidence type="ECO:0000256" key="2">
    <source>
        <dbReference type="ARBA" id="ARBA00009087"/>
    </source>
</evidence>
<dbReference type="PANTHER" id="PTHR12202:SF0">
    <property type="entry name" value="ESF1 HOMOLOG"/>
    <property type="match status" value="1"/>
</dbReference>
<feature type="compositionally biased region" description="Basic and acidic residues" evidence="5">
    <location>
        <begin position="478"/>
        <end position="503"/>
    </location>
</feature>
<protein>
    <submittedName>
        <fullName evidence="8">Putative nucleolar pre-rrna processing protein</fullName>
    </submittedName>
</protein>
<feature type="compositionally biased region" description="Basic and acidic residues" evidence="5">
    <location>
        <begin position="634"/>
        <end position="648"/>
    </location>
</feature>
<feature type="compositionally biased region" description="Acidic residues" evidence="5">
    <location>
        <begin position="522"/>
        <end position="534"/>
    </location>
</feature>
<feature type="region of interest" description="Disordered" evidence="5">
    <location>
        <begin position="612"/>
        <end position="654"/>
    </location>
</feature>
<comment type="similarity">
    <text evidence="2">Belongs to the ESF1 family.</text>
</comment>
<feature type="compositionally biased region" description="Low complexity" evidence="5">
    <location>
        <begin position="699"/>
        <end position="709"/>
    </location>
</feature>
<dbReference type="AlphaFoldDB" id="A0A1E1XB26"/>
<evidence type="ECO:0000313" key="8">
    <source>
        <dbReference type="EMBL" id="JAT96286.1"/>
    </source>
</evidence>
<accession>A0A1E1XB26</accession>
<feature type="domain" description="ESF1 RRM" evidence="7">
    <location>
        <begin position="204"/>
        <end position="354"/>
    </location>
</feature>
<evidence type="ECO:0000259" key="6">
    <source>
        <dbReference type="Pfam" id="PF08159"/>
    </source>
</evidence>
<dbReference type="GO" id="GO:0005730">
    <property type="term" value="C:nucleolus"/>
    <property type="evidence" value="ECO:0007669"/>
    <property type="project" value="UniProtKB-SubCell"/>
</dbReference>
<feature type="compositionally biased region" description="Basic and acidic residues" evidence="5">
    <location>
        <begin position="450"/>
        <end position="459"/>
    </location>
</feature>
<feature type="region of interest" description="Disordered" evidence="5">
    <location>
        <begin position="698"/>
        <end position="765"/>
    </location>
</feature>
<feature type="compositionally biased region" description="Acidic residues" evidence="5">
    <location>
        <begin position="168"/>
        <end position="186"/>
    </location>
</feature>
<dbReference type="InterPro" id="IPR012580">
    <property type="entry name" value="NUC153"/>
</dbReference>
<name>A0A1E1XB26_9ACAR</name>
<feature type="region of interest" description="Disordered" evidence="5">
    <location>
        <begin position="261"/>
        <end position="288"/>
    </location>
</feature>
<organism evidence="8">
    <name type="scientific">Amblyomma aureolatum</name>
    <dbReference type="NCBI Taxonomy" id="187763"/>
    <lineage>
        <taxon>Eukaryota</taxon>
        <taxon>Metazoa</taxon>
        <taxon>Ecdysozoa</taxon>
        <taxon>Arthropoda</taxon>
        <taxon>Chelicerata</taxon>
        <taxon>Arachnida</taxon>
        <taxon>Acari</taxon>
        <taxon>Parasitiformes</taxon>
        <taxon>Ixodida</taxon>
        <taxon>Ixodoidea</taxon>
        <taxon>Ixodidae</taxon>
        <taxon>Amblyomminae</taxon>
        <taxon>Amblyomma</taxon>
    </lineage>
</organism>
<evidence type="ECO:0000259" key="7">
    <source>
        <dbReference type="Pfam" id="PF25121"/>
    </source>
</evidence>
<comment type="subcellular location">
    <subcellularLocation>
        <location evidence="1">Nucleus</location>
        <location evidence="1">Nucleolus</location>
    </subcellularLocation>
</comment>
<feature type="compositionally biased region" description="Low complexity" evidence="5">
    <location>
        <begin position="736"/>
        <end position="752"/>
    </location>
</feature>
<feature type="compositionally biased region" description="Acidic residues" evidence="5">
    <location>
        <begin position="415"/>
        <end position="424"/>
    </location>
</feature>
<dbReference type="GO" id="GO:0006364">
    <property type="term" value="P:rRNA processing"/>
    <property type="evidence" value="ECO:0007669"/>
    <property type="project" value="InterPro"/>
</dbReference>
<keyword evidence="4" id="KW-0539">Nucleus</keyword>
<keyword evidence="3" id="KW-0175">Coiled coil</keyword>
<feature type="region of interest" description="Disordered" evidence="5">
    <location>
        <begin position="1"/>
        <end position="29"/>
    </location>
</feature>
<evidence type="ECO:0000256" key="5">
    <source>
        <dbReference type="SAM" id="MobiDB-lite"/>
    </source>
</evidence>
<feature type="compositionally biased region" description="Basic and acidic residues" evidence="5">
    <location>
        <begin position="386"/>
        <end position="406"/>
    </location>
</feature>
<feature type="compositionally biased region" description="Basic and acidic residues" evidence="5">
    <location>
        <begin position="102"/>
        <end position="115"/>
    </location>
</feature>
<dbReference type="EMBL" id="GFAC01002902">
    <property type="protein sequence ID" value="JAT96286.1"/>
    <property type="molecule type" value="mRNA"/>
</dbReference>
<dbReference type="InterPro" id="IPR039754">
    <property type="entry name" value="Esf1"/>
</dbReference>